<dbReference type="InParanoid" id="A0A2G5EE07"/>
<evidence type="ECO:0000313" key="4">
    <source>
        <dbReference type="EMBL" id="PIA53976.1"/>
    </source>
</evidence>
<dbReference type="FunCoup" id="A0A2G5EE07">
    <property type="interactions" value="1927"/>
</dbReference>
<sequence>MAVSMGSLLFLFFSIFSFVQLVSSSSSSSSVCPLQSNVFINNLQSQCPVSIVGPSLSIEVNGEALDGALRSSHKNVYTAVLFYASWCPFSRRMRSTFDVLSSMFPQIGHLAVEQSAAMPSVFSRYGVHSTPSLLLVSQTKVRHHGPKDLDSLVRFYKKVTGVEPIEYLTDNQGQESSEKPLLELLDGSSRKEMLVREPYLVIAVLFLSLRAFLYFFPSLLSRFKAFWALYIPRLNLEIFGETSQLLGRVGQMIDVKRVWTKVKLCKARNFQKGAKNARVWASSLASVSLGESSSARPSTSLDS</sequence>
<dbReference type="EMBL" id="KZ305026">
    <property type="protein sequence ID" value="PIA53976.1"/>
    <property type="molecule type" value="Genomic_DNA"/>
</dbReference>
<evidence type="ECO:0000259" key="3">
    <source>
        <dbReference type="Pfam" id="PF00085"/>
    </source>
</evidence>
<feature type="domain" description="Thioredoxin" evidence="3">
    <location>
        <begin position="61"/>
        <end position="157"/>
    </location>
</feature>
<dbReference type="OrthoDB" id="1899781at2759"/>
<feature type="chain" id="PRO_5013834965" description="Thioredoxin domain-containing protein" evidence="2">
    <location>
        <begin position="25"/>
        <end position="303"/>
    </location>
</feature>
<dbReference type="SUPFAM" id="SSF52833">
    <property type="entry name" value="Thioredoxin-like"/>
    <property type="match status" value="1"/>
</dbReference>
<proteinExistence type="predicted"/>
<dbReference type="Proteomes" id="UP000230069">
    <property type="component" value="Unassembled WGS sequence"/>
</dbReference>
<organism evidence="4 5">
    <name type="scientific">Aquilegia coerulea</name>
    <name type="common">Rocky mountain columbine</name>
    <dbReference type="NCBI Taxonomy" id="218851"/>
    <lineage>
        <taxon>Eukaryota</taxon>
        <taxon>Viridiplantae</taxon>
        <taxon>Streptophyta</taxon>
        <taxon>Embryophyta</taxon>
        <taxon>Tracheophyta</taxon>
        <taxon>Spermatophyta</taxon>
        <taxon>Magnoliopsida</taxon>
        <taxon>Ranunculales</taxon>
        <taxon>Ranunculaceae</taxon>
        <taxon>Thalictroideae</taxon>
        <taxon>Aquilegia</taxon>
    </lineage>
</organism>
<dbReference type="CDD" id="cd02999">
    <property type="entry name" value="PDI_a_ERp44_like"/>
    <property type="match status" value="1"/>
</dbReference>
<dbReference type="AlphaFoldDB" id="A0A2G5EE07"/>
<reference evidence="4 5" key="1">
    <citation type="submission" date="2017-09" db="EMBL/GenBank/DDBJ databases">
        <title>WGS assembly of Aquilegia coerulea Goldsmith.</title>
        <authorList>
            <person name="Hodges S."/>
            <person name="Kramer E."/>
            <person name="Nordborg M."/>
            <person name="Tomkins J."/>
            <person name="Borevitz J."/>
            <person name="Derieg N."/>
            <person name="Yan J."/>
            <person name="Mihaltcheva S."/>
            <person name="Hayes R.D."/>
            <person name="Rokhsar D."/>
        </authorList>
    </citation>
    <scope>NUCLEOTIDE SEQUENCE [LARGE SCALE GENOMIC DNA]</scope>
    <source>
        <strain evidence="5">cv. Goldsmith</strain>
    </source>
</reference>
<feature type="signal peptide" evidence="2">
    <location>
        <begin position="1"/>
        <end position="24"/>
    </location>
</feature>
<dbReference type="Gene3D" id="3.40.30.10">
    <property type="entry name" value="Glutaredoxin"/>
    <property type="match status" value="1"/>
</dbReference>
<evidence type="ECO:0000313" key="5">
    <source>
        <dbReference type="Proteomes" id="UP000230069"/>
    </source>
</evidence>
<evidence type="ECO:0000256" key="2">
    <source>
        <dbReference type="SAM" id="SignalP"/>
    </source>
</evidence>
<accession>A0A2G5EE07</accession>
<dbReference type="InterPro" id="IPR036249">
    <property type="entry name" value="Thioredoxin-like_sf"/>
</dbReference>
<dbReference type="PANTHER" id="PTHR47126">
    <property type="entry name" value="5'-ADENYLYLSULFATE REDUCTASE-LIKE 7"/>
    <property type="match status" value="1"/>
</dbReference>
<name>A0A2G5EE07_AQUCA</name>
<dbReference type="PANTHER" id="PTHR47126:SF3">
    <property type="entry name" value="5'-ADENYLYLSULFATE REDUCTASE-LIKE 5"/>
    <property type="match status" value="1"/>
</dbReference>
<dbReference type="InterPro" id="IPR044794">
    <property type="entry name" value="APRL5/7"/>
</dbReference>
<keyword evidence="1" id="KW-1133">Transmembrane helix</keyword>
<evidence type="ECO:0000256" key="1">
    <source>
        <dbReference type="SAM" id="Phobius"/>
    </source>
</evidence>
<feature type="transmembrane region" description="Helical" evidence="1">
    <location>
        <begin position="198"/>
        <end position="216"/>
    </location>
</feature>
<keyword evidence="1" id="KW-0812">Transmembrane</keyword>
<dbReference type="InterPro" id="IPR013766">
    <property type="entry name" value="Thioredoxin_domain"/>
</dbReference>
<dbReference type="Pfam" id="PF00085">
    <property type="entry name" value="Thioredoxin"/>
    <property type="match status" value="1"/>
</dbReference>
<keyword evidence="5" id="KW-1185">Reference proteome</keyword>
<gene>
    <name evidence="4" type="ORF">AQUCO_00900506v1</name>
</gene>
<keyword evidence="1" id="KW-0472">Membrane</keyword>
<keyword evidence="2" id="KW-0732">Signal</keyword>
<protein>
    <recommendedName>
        <fullName evidence="3">Thioredoxin domain-containing protein</fullName>
    </recommendedName>
</protein>